<protein>
    <recommendedName>
        <fullName evidence="7">UPF0761 membrane protein MO867_06760</fullName>
    </recommendedName>
</protein>
<evidence type="ECO:0000256" key="2">
    <source>
        <dbReference type="ARBA" id="ARBA00022475"/>
    </source>
</evidence>
<feature type="transmembrane region" description="Helical" evidence="7">
    <location>
        <begin position="30"/>
        <end position="53"/>
    </location>
</feature>
<dbReference type="InterPro" id="IPR017039">
    <property type="entry name" value="Virul_fac_BrkB"/>
</dbReference>
<dbReference type="EMBL" id="JALBWM010000019">
    <property type="protein sequence ID" value="MCO1334040.1"/>
    <property type="molecule type" value="Genomic_DNA"/>
</dbReference>
<sequence>MKDWVNHWLRFATSLWKLFNEKDCRQRAAALTYLTLFGIVPLVTVSYAMLSLFPDFAGLQSKFQDQLFSHFLPQSGREVQKYISSFSEQAQRLTGVGIAMLIITSGLTLRGIEGTFNSIWDVSRGRSGVSSFLLYWAILSLGPILLGAGLATSTYVFSQKLFLGGADSFEVTSVFLRVLPFIFSTIVFTLLFIAVPNCYVPLRHGIEGGIIISIAFEVMKYLFGLLVARSSVQAIYGAFAVVPLFLLWIYLMWILVLAGCVLVRTLSVYQAATQEREHSDLVAVLIVLWHMYKKCSLGRSLRERDISLIGIKFAQWRRLRKILQKHRVITQTDRNEYVLLRDLNTIPLVEMAAWLSAEWMPSGIPIDLEGLPWYTEVEQRFTSARESAREQLGITVGELFQAARQNDNDGGPLGLGHDGSEKDEVSEDKNETAGENQKERREDSSGGLSFVGMRNKCLR</sequence>
<keyword evidence="5 7" id="KW-1133">Transmembrane helix</keyword>
<keyword evidence="6 7" id="KW-0472">Membrane</keyword>
<keyword evidence="3" id="KW-0997">Cell inner membrane</keyword>
<feature type="transmembrane region" description="Helical" evidence="7">
    <location>
        <begin position="178"/>
        <end position="202"/>
    </location>
</feature>
<keyword evidence="2 7" id="KW-1003">Cell membrane</keyword>
<comment type="caution">
    <text evidence="9">The sequence shown here is derived from an EMBL/GenBank/DDBJ whole genome shotgun (WGS) entry which is preliminary data.</text>
</comment>
<dbReference type="PANTHER" id="PTHR30213">
    <property type="entry name" value="INNER MEMBRANE PROTEIN YHJD"/>
    <property type="match status" value="1"/>
</dbReference>
<gene>
    <name evidence="9" type="ORF">MO867_06760</name>
</gene>
<evidence type="ECO:0000256" key="6">
    <source>
        <dbReference type="ARBA" id="ARBA00023136"/>
    </source>
</evidence>
<feature type="transmembrane region" description="Helical" evidence="7">
    <location>
        <begin position="93"/>
        <end position="112"/>
    </location>
</feature>
<keyword evidence="10" id="KW-1185">Reference proteome</keyword>
<dbReference type="PANTHER" id="PTHR30213:SF0">
    <property type="entry name" value="UPF0761 MEMBRANE PROTEIN YIHY"/>
    <property type="match status" value="1"/>
</dbReference>
<feature type="transmembrane region" description="Helical" evidence="7">
    <location>
        <begin position="209"/>
        <end position="228"/>
    </location>
</feature>
<proteinExistence type="inferred from homology"/>
<feature type="transmembrane region" description="Helical" evidence="7">
    <location>
        <begin position="133"/>
        <end position="158"/>
    </location>
</feature>
<evidence type="ECO:0000256" key="5">
    <source>
        <dbReference type="ARBA" id="ARBA00022989"/>
    </source>
</evidence>
<evidence type="ECO:0000256" key="3">
    <source>
        <dbReference type="ARBA" id="ARBA00022519"/>
    </source>
</evidence>
<accession>A0A9X2EMW3</accession>
<comment type="similarity">
    <text evidence="7">Belongs to the UPF0761 family.</text>
</comment>
<evidence type="ECO:0000256" key="4">
    <source>
        <dbReference type="ARBA" id="ARBA00022692"/>
    </source>
</evidence>
<evidence type="ECO:0000256" key="8">
    <source>
        <dbReference type="SAM" id="MobiDB-lite"/>
    </source>
</evidence>
<evidence type="ECO:0000256" key="1">
    <source>
        <dbReference type="ARBA" id="ARBA00004651"/>
    </source>
</evidence>
<dbReference type="NCBIfam" id="TIGR00765">
    <property type="entry name" value="yihY_not_rbn"/>
    <property type="match status" value="1"/>
</dbReference>
<evidence type="ECO:0000313" key="10">
    <source>
        <dbReference type="Proteomes" id="UP001139028"/>
    </source>
</evidence>
<keyword evidence="4 7" id="KW-0812">Transmembrane</keyword>
<evidence type="ECO:0000313" key="9">
    <source>
        <dbReference type="EMBL" id="MCO1334040.1"/>
    </source>
</evidence>
<feature type="region of interest" description="Disordered" evidence="8">
    <location>
        <begin position="405"/>
        <end position="459"/>
    </location>
</feature>
<reference evidence="9" key="1">
    <citation type="journal article" date="2022" name="Arch. Microbiol.">
        <title>Microbulbifer okhotskensis sp. nov., isolated from a deep bottom sediment of the Okhotsk Sea.</title>
        <authorList>
            <person name="Romanenko L."/>
            <person name="Kurilenko V."/>
            <person name="Otstavnykh N."/>
            <person name="Velansky P."/>
            <person name="Isaeva M."/>
            <person name="Mikhailov V."/>
        </authorList>
    </citation>
    <scope>NUCLEOTIDE SEQUENCE</scope>
    <source>
        <strain evidence="9">OS29</strain>
    </source>
</reference>
<feature type="transmembrane region" description="Helical" evidence="7">
    <location>
        <begin position="234"/>
        <end position="263"/>
    </location>
</feature>
<evidence type="ECO:0000256" key="7">
    <source>
        <dbReference type="HAMAP-Rule" id="MF_00672"/>
    </source>
</evidence>
<comment type="subcellular location">
    <subcellularLocation>
        <location evidence="1 7">Cell membrane</location>
        <topology evidence="1 7">Multi-pass membrane protein</topology>
    </subcellularLocation>
</comment>
<dbReference type="RefSeq" id="WP_252465510.1">
    <property type="nucleotide sequence ID" value="NZ_JALBWM010000019.1"/>
</dbReference>
<dbReference type="AlphaFoldDB" id="A0A9X2EMW3"/>
<dbReference type="InterPro" id="IPR023679">
    <property type="entry name" value="UPF0761_bac"/>
</dbReference>
<name>A0A9X2EMW3_9GAMM</name>
<feature type="compositionally biased region" description="Basic and acidic residues" evidence="8">
    <location>
        <begin position="418"/>
        <end position="444"/>
    </location>
</feature>
<dbReference type="GO" id="GO:0005886">
    <property type="term" value="C:plasma membrane"/>
    <property type="evidence" value="ECO:0007669"/>
    <property type="project" value="UniProtKB-SubCell"/>
</dbReference>
<dbReference type="Pfam" id="PF03631">
    <property type="entry name" value="Virul_fac_BrkB"/>
    <property type="match status" value="1"/>
</dbReference>
<dbReference type="Proteomes" id="UP001139028">
    <property type="component" value="Unassembled WGS sequence"/>
</dbReference>
<dbReference type="HAMAP" id="MF_00672">
    <property type="entry name" value="UPF0761"/>
    <property type="match status" value="1"/>
</dbReference>
<organism evidence="9 10">
    <name type="scientific">Microbulbifer okhotskensis</name>
    <dbReference type="NCBI Taxonomy" id="2926617"/>
    <lineage>
        <taxon>Bacteria</taxon>
        <taxon>Pseudomonadati</taxon>
        <taxon>Pseudomonadota</taxon>
        <taxon>Gammaproteobacteria</taxon>
        <taxon>Cellvibrionales</taxon>
        <taxon>Microbulbiferaceae</taxon>
        <taxon>Microbulbifer</taxon>
    </lineage>
</organism>